<evidence type="ECO:0000313" key="3">
    <source>
        <dbReference type="Proteomes" id="UP001272987"/>
    </source>
</evidence>
<name>A0AAP6EGA9_9ACTN</name>
<dbReference type="Proteomes" id="UP001272987">
    <property type="component" value="Unassembled WGS sequence"/>
</dbReference>
<reference evidence="1 3" key="1">
    <citation type="journal article" date="2023" name="Microb. Genom.">
        <title>Mesoterricola silvestris gen. nov., sp. nov., Mesoterricola sediminis sp. nov., Geothrix oryzae sp. nov., Geothrix edaphica sp. nov., Geothrix rubra sp. nov., and Geothrix limicola sp. nov., six novel members of Acidobacteriota isolated from soils.</title>
        <authorList>
            <person name="Weisberg A.J."/>
            <person name="Pearce E."/>
            <person name="Kramer C.G."/>
            <person name="Chang J.H."/>
            <person name="Clarke C.R."/>
        </authorList>
    </citation>
    <scope>NUCLEOTIDE SEQUENCE</scope>
    <source>
        <strain evidence="2 3">NB05-1H</strain>
        <strain evidence="1">NRRL_B-16521</strain>
    </source>
</reference>
<comment type="caution">
    <text evidence="1">The sequence shown here is derived from an EMBL/GenBank/DDBJ whole genome shotgun (WGS) entry which is preliminary data.</text>
</comment>
<sequence>MEPLAGQTEGHFALVREADDRGWFSLSLEQIAKLARLSARAVTNRLPELSPLGELSYTPGSGSARRCP</sequence>
<evidence type="ECO:0000313" key="2">
    <source>
        <dbReference type="EMBL" id="MDX3021776.1"/>
    </source>
</evidence>
<dbReference type="GeneID" id="69813695"/>
<dbReference type="EMBL" id="JARAWP010000018">
    <property type="protein sequence ID" value="MDX3021776.1"/>
    <property type="molecule type" value="Genomic_DNA"/>
</dbReference>
<evidence type="ECO:0000313" key="4">
    <source>
        <dbReference type="Proteomes" id="UP001282288"/>
    </source>
</evidence>
<dbReference type="RefSeq" id="WP_010359506.1">
    <property type="nucleotide sequence ID" value="NZ_BCMK01000001.1"/>
</dbReference>
<keyword evidence="3" id="KW-1185">Reference proteome</keyword>
<proteinExistence type="predicted"/>
<dbReference type="AlphaFoldDB" id="A0AAP6EGA9"/>
<protein>
    <submittedName>
        <fullName evidence="1">Uncharacterized protein</fullName>
    </submittedName>
</protein>
<accession>A0AAP6EGA9</accession>
<gene>
    <name evidence="1" type="ORF">PV399_19565</name>
    <name evidence="2" type="ORF">PV666_28365</name>
</gene>
<organism evidence="1 4">
    <name type="scientific">Streptomyces acidiscabies</name>
    <dbReference type="NCBI Taxonomy" id="42234"/>
    <lineage>
        <taxon>Bacteria</taxon>
        <taxon>Bacillati</taxon>
        <taxon>Actinomycetota</taxon>
        <taxon>Actinomycetes</taxon>
        <taxon>Kitasatosporales</taxon>
        <taxon>Streptomycetaceae</taxon>
        <taxon>Streptomyces</taxon>
    </lineage>
</organism>
<evidence type="ECO:0000313" key="1">
    <source>
        <dbReference type="EMBL" id="MDX2961892.1"/>
    </source>
</evidence>
<dbReference type="Proteomes" id="UP001282288">
    <property type="component" value="Unassembled WGS sequence"/>
</dbReference>
<dbReference type="EMBL" id="JARAWC010000013">
    <property type="protein sequence ID" value="MDX2961892.1"/>
    <property type="molecule type" value="Genomic_DNA"/>
</dbReference>